<feature type="region of interest" description="Disordered" evidence="1">
    <location>
        <begin position="1"/>
        <end position="74"/>
    </location>
</feature>
<gene>
    <name evidence="2" type="ORF">PHISCL_02920</name>
</gene>
<sequence>MASNNSTNSDNSLSFAKIVAMPPPLKLQASPASDDGNDSQSPQRNPSPESLAHSEILPDQDLSNTTQRNVNVVDRDVDRLGRAVQGVNLAGKKDQGLHDMSGDTQGNGSLKRETSFEDDRTHLSNSSTKPTSFDSKSMASVTTFAMDEKDSLRPDDSASVQAIDEEESMSGPASGAPNSLTGSESGARGFKDHFRDVNTHRPRGILQNLQNSSPTVHDANLRTNGVIPPDSVANNFVVPNREAFQDGQSVHGFPLEPDEKLLEAMKSPKDRLLILQLEEKVRHFIQKSR</sequence>
<keyword evidence="3" id="KW-1185">Reference proteome</keyword>
<dbReference type="EMBL" id="MVGC01000069">
    <property type="protein sequence ID" value="RJE24775.1"/>
    <property type="molecule type" value="Genomic_DNA"/>
</dbReference>
<evidence type="ECO:0000256" key="1">
    <source>
        <dbReference type="SAM" id="MobiDB-lite"/>
    </source>
</evidence>
<dbReference type="InterPro" id="IPR036867">
    <property type="entry name" value="R3H_dom_sf"/>
</dbReference>
<protein>
    <submittedName>
        <fullName evidence="2">R3H domain protein</fullName>
    </submittedName>
</protein>
<feature type="region of interest" description="Disordered" evidence="1">
    <location>
        <begin position="87"/>
        <end position="136"/>
    </location>
</feature>
<feature type="compositionally biased region" description="Basic and acidic residues" evidence="1">
    <location>
        <begin position="110"/>
        <end position="122"/>
    </location>
</feature>
<name>A0A3A3A416_9EURO</name>
<dbReference type="SUPFAM" id="SSF82708">
    <property type="entry name" value="R3H domain"/>
    <property type="match status" value="1"/>
</dbReference>
<dbReference type="Proteomes" id="UP000266188">
    <property type="component" value="Unassembled WGS sequence"/>
</dbReference>
<feature type="compositionally biased region" description="Polar residues" evidence="1">
    <location>
        <begin position="38"/>
        <end position="48"/>
    </location>
</feature>
<organism evidence="2 3">
    <name type="scientific">Aspergillus sclerotialis</name>
    <dbReference type="NCBI Taxonomy" id="2070753"/>
    <lineage>
        <taxon>Eukaryota</taxon>
        <taxon>Fungi</taxon>
        <taxon>Dikarya</taxon>
        <taxon>Ascomycota</taxon>
        <taxon>Pezizomycotina</taxon>
        <taxon>Eurotiomycetes</taxon>
        <taxon>Eurotiomycetidae</taxon>
        <taxon>Eurotiales</taxon>
        <taxon>Aspergillaceae</taxon>
        <taxon>Aspergillus</taxon>
        <taxon>Aspergillus subgen. Polypaecilum</taxon>
    </lineage>
</organism>
<evidence type="ECO:0000313" key="3">
    <source>
        <dbReference type="Proteomes" id="UP000266188"/>
    </source>
</evidence>
<comment type="caution">
    <text evidence="2">The sequence shown here is derived from an EMBL/GenBank/DDBJ whole genome shotgun (WGS) entry which is preliminary data.</text>
</comment>
<feature type="compositionally biased region" description="Low complexity" evidence="1">
    <location>
        <begin position="1"/>
        <end position="14"/>
    </location>
</feature>
<feature type="compositionally biased region" description="Polar residues" evidence="1">
    <location>
        <begin position="123"/>
        <end position="136"/>
    </location>
</feature>
<reference evidence="3" key="1">
    <citation type="submission" date="2017-02" db="EMBL/GenBank/DDBJ databases">
        <authorList>
            <person name="Tafer H."/>
            <person name="Lopandic K."/>
        </authorList>
    </citation>
    <scope>NUCLEOTIDE SEQUENCE [LARGE SCALE GENOMIC DNA]</scope>
    <source>
        <strain evidence="3">CBS 366.77</strain>
    </source>
</reference>
<proteinExistence type="predicted"/>
<dbReference type="AlphaFoldDB" id="A0A3A3A416"/>
<feature type="region of interest" description="Disordered" evidence="1">
    <location>
        <begin position="163"/>
        <end position="191"/>
    </location>
</feature>
<dbReference type="STRING" id="2070753.A0A3A3A416"/>
<dbReference type="GO" id="GO:0003676">
    <property type="term" value="F:nucleic acid binding"/>
    <property type="evidence" value="ECO:0007669"/>
    <property type="project" value="InterPro"/>
</dbReference>
<feature type="compositionally biased region" description="Basic and acidic residues" evidence="1">
    <location>
        <begin position="91"/>
        <end position="101"/>
    </location>
</feature>
<accession>A0A3A3A416</accession>
<evidence type="ECO:0000313" key="2">
    <source>
        <dbReference type="EMBL" id="RJE24775.1"/>
    </source>
</evidence>
<dbReference type="OrthoDB" id="278430at2759"/>